<feature type="domain" description="Serine aminopeptidase S33" evidence="2">
    <location>
        <begin position="122"/>
        <end position="218"/>
    </location>
</feature>
<sequence length="341" mass="38374">MFVKMICDDSIHIDSNSLLLLHVVSSKFSFDLLYFHSTNFNRKGSANMEAWVLYSILILLGLLIIAAALIWILGVKSQSPPINKAIHALPSMPYEDITFISEGLTIKGWFIPAKEATTPTSPLVIIVHGWGSNRTRVLRYVEPLYGEGYSLMLFDARAHGESDPYPTPSGIMFRDDVVAALDYAQTRSEIDPNRIAIFAYSLGAFGSTLAMGQDQRIKVIVTDSMPSRMETMITSELRRHKLPIFPLAYFIPRIWYYRLGITAKAAKKLDIVSTIKRTKTPMLLIHSRLDDYISSADLDYVIAHVPAGRVEHLFIHSEGHRSSETDPAFFATALPFLRKHL</sequence>
<organism evidence="3 4">
    <name type="scientific">Paenibacillus psychroresistens</name>
    <dbReference type="NCBI Taxonomy" id="1778678"/>
    <lineage>
        <taxon>Bacteria</taxon>
        <taxon>Bacillati</taxon>
        <taxon>Bacillota</taxon>
        <taxon>Bacilli</taxon>
        <taxon>Bacillales</taxon>
        <taxon>Paenibacillaceae</taxon>
        <taxon>Paenibacillus</taxon>
    </lineage>
</organism>
<gene>
    <name evidence="3" type="ORF">EHS13_22575</name>
</gene>
<dbReference type="PANTHER" id="PTHR43358:SF4">
    <property type="entry name" value="ALPHA_BETA HYDROLASE FOLD-1 DOMAIN-CONTAINING PROTEIN"/>
    <property type="match status" value="1"/>
</dbReference>
<dbReference type="Pfam" id="PF12146">
    <property type="entry name" value="Hydrolase_4"/>
    <property type="match status" value="1"/>
</dbReference>
<evidence type="ECO:0000256" key="1">
    <source>
        <dbReference type="SAM" id="Phobius"/>
    </source>
</evidence>
<protein>
    <submittedName>
        <fullName evidence="3">Alpha/beta fold hydrolase</fullName>
    </submittedName>
</protein>
<keyword evidence="3" id="KW-0378">Hydrolase</keyword>
<keyword evidence="1" id="KW-0812">Transmembrane</keyword>
<reference evidence="4" key="1">
    <citation type="submission" date="2018-11" db="EMBL/GenBank/DDBJ databases">
        <title>Complete genome sequence of Paenibacillus sp. ML311-T8.</title>
        <authorList>
            <person name="Nam Y.-D."/>
            <person name="Kang J."/>
            <person name="Chung W.-H."/>
            <person name="Park Y.S."/>
        </authorList>
    </citation>
    <scope>NUCLEOTIDE SEQUENCE [LARGE SCALE GENOMIC DNA]</scope>
    <source>
        <strain evidence="4">ML311-T8</strain>
    </source>
</reference>
<name>A0A6B8RMD7_9BACL</name>
<dbReference type="InterPro" id="IPR029058">
    <property type="entry name" value="AB_hydrolase_fold"/>
</dbReference>
<dbReference type="InterPro" id="IPR052920">
    <property type="entry name" value="DNA-binding_regulatory"/>
</dbReference>
<feature type="transmembrane region" description="Helical" evidence="1">
    <location>
        <begin position="51"/>
        <end position="74"/>
    </location>
</feature>
<keyword evidence="1" id="KW-0472">Membrane</keyword>
<keyword evidence="1" id="KW-1133">Transmembrane helix</keyword>
<dbReference type="AlphaFoldDB" id="A0A6B8RMD7"/>
<dbReference type="InterPro" id="IPR022742">
    <property type="entry name" value="Hydrolase_4"/>
</dbReference>
<dbReference type="Proteomes" id="UP000426246">
    <property type="component" value="Chromosome"/>
</dbReference>
<dbReference type="KEGG" id="ppsc:EHS13_22575"/>
<accession>A0A6B8RMD7</accession>
<dbReference type="PANTHER" id="PTHR43358">
    <property type="entry name" value="ALPHA/BETA-HYDROLASE"/>
    <property type="match status" value="1"/>
</dbReference>
<proteinExistence type="predicted"/>
<evidence type="ECO:0000313" key="4">
    <source>
        <dbReference type="Proteomes" id="UP000426246"/>
    </source>
</evidence>
<dbReference type="GO" id="GO:0016787">
    <property type="term" value="F:hydrolase activity"/>
    <property type="evidence" value="ECO:0007669"/>
    <property type="project" value="UniProtKB-KW"/>
</dbReference>
<evidence type="ECO:0000313" key="3">
    <source>
        <dbReference type="EMBL" id="QGQ97470.1"/>
    </source>
</evidence>
<dbReference type="Gene3D" id="3.40.50.1820">
    <property type="entry name" value="alpha/beta hydrolase"/>
    <property type="match status" value="1"/>
</dbReference>
<evidence type="ECO:0000259" key="2">
    <source>
        <dbReference type="Pfam" id="PF12146"/>
    </source>
</evidence>
<dbReference type="EMBL" id="CP034235">
    <property type="protein sequence ID" value="QGQ97470.1"/>
    <property type="molecule type" value="Genomic_DNA"/>
</dbReference>
<dbReference type="SUPFAM" id="SSF53474">
    <property type="entry name" value="alpha/beta-Hydrolases"/>
    <property type="match status" value="1"/>
</dbReference>
<keyword evidence="4" id="KW-1185">Reference proteome</keyword>